<dbReference type="Pfam" id="PF00535">
    <property type="entry name" value="Glycos_transf_2"/>
    <property type="match status" value="1"/>
</dbReference>
<dbReference type="PANTHER" id="PTHR22916">
    <property type="entry name" value="GLYCOSYLTRANSFERASE"/>
    <property type="match status" value="1"/>
</dbReference>
<dbReference type="EMBL" id="ADMC01000028">
    <property type="protein sequence ID" value="EHP45765.1"/>
    <property type="molecule type" value="Genomic_DNA"/>
</dbReference>
<evidence type="ECO:0000313" key="5">
    <source>
        <dbReference type="Proteomes" id="UP000004892"/>
    </source>
</evidence>
<keyword evidence="2" id="KW-0808">Transferase</keyword>
<dbReference type="InterPro" id="IPR029044">
    <property type="entry name" value="Nucleotide-diphossugar_trans"/>
</dbReference>
<dbReference type="Proteomes" id="UP000004892">
    <property type="component" value="Unassembled WGS sequence"/>
</dbReference>
<evidence type="ECO:0000256" key="2">
    <source>
        <dbReference type="ARBA" id="ARBA00022679"/>
    </source>
</evidence>
<evidence type="ECO:0000256" key="1">
    <source>
        <dbReference type="ARBA" id="ARBA00022676"/>
    </source>
</evidence>
<keyword evidence="5" id="KW-1185">Reference proteome</keyword>
<sequence length="322" mass="37030">MDARPLISVIIPVYNTPLPYLDRCVHSVFVQTYAEKEIILIDDGSKPALKHKLQELKEQDKRIQLIQQTNQGVVAARKKGIEAAKGTYLFFLDADDYLHPFFFTQLVKKALQTKSEVVVSNHIRVFAKREKKRGKNTFDTLSPETYIKLLIETRDFSIWGKLFHRSLFEKTLDMPAELKIGEDLYLLLQLLFYAKSIAATDLAGYYYLIQGTSVMHTYTAEKALNNLLAAQYISQLLEAHAFDPEYIAAVNLIFLKGSFLSGKLKNPRHPLIQRIYKNYFSIARSNRFIGKAATFYLILFKKHLNLSPLTGYLLNKLSQRKV</sequence>
<dbReference type="RefSeq" id="WP_009137881.1">
    <property type="nucleotide sequence ID" value="NZ_JH594597.1"/>
</dbReference>
<dbReference type="GeneID" id="98070266"/>
<dbReference type="eggNOG" id="COG1215">
    <property type="taxonomic scope" value="Bacteria"/>
</dbReference>
<dbReference type="STRING" id="742817.HMPREF9449_02737"/>
<dbReference type="HOGENOM" id="CLU_025996_25_1_10"/>
<evidence type="ECO:0000259" key="3">
    <source>
        <dbReference type="Pfam" id="PF00535"/>
    </source>
</evidence>
<dbReference type="PANTHER" id="PTHR22916:SF51">
    <property type="entry name" value="GLYCOSYLTRANSFERASE EPSH-RELATED"/>
    <property type="match status" value="1"/>
</dbReference>
<dbReference type="InterPro" id="IPR001173">
    <property type="entry name" value="Glyco_trans_2-like"/>
</dbReference>
<reference evidence="4 5" key="1">
    <citation type="submission" date="2012-01" db="EMBL/GenBank/DDBJ databases">
        <title>The Genome Sequence of Odoribacter laneus YIT 12061.</title>
        <authorList>
            <consortium name="The Broad Institute Genome Sequencing Platform"/>
            <person name="Earl A."/>
            <person name="Ward D."/>
            <person name="Feldgarden M."/>
            <person name="Gevers D."/>
            <person name="Morotomi M."/>
            <person name="Young S.K."/>
            <person name="Zeng Q."/>
            <person name="Gargeya S."/>
            <person name="Fitzgerald M."/>
            <person name="Haas B."/>
            <person name="Abouelleil A."/>
            <person name="Alvarado L."/>
            <person name="Arachchi H.M."/>
            <person name="Berlin A."/>
            <person name="Chapman S.B."/>
            <person name="Gearin G."/>
            <person name="Goldberg J."/>
            <person name="Griggs A."/>
            <person name="Gujja S."/>
            <person name="Hansen M."/>
            <person name="Heiman D."/>
            <person name="Howarth C."/>
            <person name="Larimer J."/>
            <person name="Lui A."/>
            <person name="MacDonald P.J.P."/>
            <person name="McCowen C."/>
            <person name="Montmayeur A."/>
            <person name="Murphy C."/>
            <person name="Neiman D."/>
            <person name="Pearson M."/>
            <person name="Priest M."/>
            <person name="Roberts A."/>
            <person name="Saif S."/>
            <person name="Shea T."/>
            <person name="Sisk P."/>
            <person name="Stolte C."/>
            <person name="Sykes S."/>
            <person name="Wortman J."/>
            <person name="Nusbaum C."/>
            <person name="Birren B."/>
        </authorList>
    </citation>
    <scope>NUCLEOTIDE SEQUENCE [LARGE SCALE GENOMIC DNA]</scope>
    <source>
        <strain evidence="4 5">YIT 12061</strain>
    </source>
</reference>
<dbReference type="PATRIC" id="fig|742817.3.peg.2930"/>
<accession>H1DKF1</accession>
<dbReference type="AlphaFoldDB" id="H1DKF1"/>
<dbReference type="SUPFAM" id="SSF53448">
    <property type="entry name" value="Nucleotide-diphospho-sugar transferases"/>
    <property type="match status" value="1"/>
</dbReference>
<dbReference type="GO" id="GO:0016758">
    <property type="term" value="F:hexosyltransferase activity"/>
    <property type="evidence" value="ECO:0007669"/>
    <property type="project" value="UniProtKB-ARBA"/>
</dbReference>
<keyword evidence="1" id="KW-0328">Glycosyltransferase</keyword>
<comment type="caution">
    <text evidence="4">The sequence shown here is derived from an EMBL/GenBank/DDBJ whole genome shotgun (WGS) entry which is preliminary data.</text>
</comment>
<evidence type="ECO:0000313" key="4">
    <source>
        <dbReference type="EMBL" id="EHP45765.1"/>
    </source>
</evidence>
<protein>
    <recommendedName>
        <fullName evidence="3">Glycosyltransferase 2-like domain-containing protein</fullName>
    </recommendedName>
</protein>
<name>H1DKF1_9BACT</name>
<gene>
    <name evidence="4" type="ORF">HMPREF9449_02737</name>
</gene>
<organism evidence="4 5">
    <name type="scientific">Odoribacter laneus YIT 12061</name>
    <dbReference type="NCBI Taxonomy" id="742817"/>
    <lineage>
        <taxon>Bacteria</taxon>
        <taxon>Pseudomonadati</taxon>
        <taxon>Bacteroidota</taxon>
        <taxon>Bacteroidia</taxon>
        <taxon>Bacteroidales</taxon>
        <taxon>Odoribacteraceae</taxon>
        <taxon>Odoribacter</taxon>
    </lineage>
</organism>
<proteinExistence type="predicted"/>
<dbReference type="CDD" id="cd00761">
    <property type="entry name" value="Glyco_tranf_GTA_type"/>
    <property type="match status" value="1"/>
</dbReference>
<dbReference type="Gene3D" id="3.90.550.10">
    <property type="entry name" value="Spore Coat Polysaccharide Biosynthesis Protein SpsA, Chain A"/>
    <property type="match status" value="1"/>
</dbReference>
<feature type="domain" description="Glycosyltransferase 2-like" evidence="3">
    <location>
        <begin position="8"/>
        <end position="170"/>
    </location>
</feature>